<dbReference type="CDD" id="cd14797">
    <property type="entry name" value="DUF302"/>
    <property type="match status" value="1"/>
</dbReference>
<protein>
    <submittedName>
        <fullName evidence="2">DUF302 domain-containing protein</fullName>
    </submittedName>
</protein>
<evidence type="ECO:0000259" key="1">
    <source>
        <dbReference type="Pfam" id="PF03625"/>
    </source>
</evidence>
<dbReference type="EMBL" id="VZQZ01000004">
    <property type="protein sequence ID" value="KAB0665607.1"/>
    <property type="molecule type" value="Genomic_DNA"/>
</dbReference>
<dbReference type="AlphaFoldDB" id="A0A7J4ZRN4"/>
<gene>
    <name evidence="2" type="ORF">F6V25_07745</name>
</gene>
<dbReference type="Pfam" id="PF03625">
    <property type="entry name" value="DUF302"/>
    <property type="match status" value="1"/>
</dbReference>
<comment type="caution">
    <text evidence="2">The sequence shown here is derived from an EMBL/GenBank/DDBJ whole genome shotgun (WGS) entry which is preliminary data.</text>
</comment>
<dbReference type="Proteomes" id="UP000420562">
    <property type="component" value="Unassembled WGS sequence"/>
</dbReference>
<dbReference type="Gene3D" id="3.30.310.70">
    <property type="entry name" value="TT1751-like domain"/>
    <property type="match status" value="1"/>
</dbReference>
<name>A0A7J4ZRN4_9BACT</name>
<dbReference type="InterPro" id="IPR005180">
    <property type="entry name" value="DUF302"/>
</dbReference>
<evidence type="ECO:0000313" key="3">
    <source>
        <dbReference type="Proteomes" id="UP000420562"/>
    </source>
</evidence>
<accession>A0A7J4ZRN4</accession>
<sequence length="175" mass="19097">MERIIEVHHIALEADADFEDFTKALEQSLGRFDDALLKGIATDPRSVEDRLEKAAGEEGLMLFNVQDHGGLLNLFGTPQKGKQYVLGNPLIAVTMTRHDIRAGLYAPLRLFVYAAGDGLTRIEYDQPSSLFGQFHHPEVMAVARSLDAKLARLIKKAGLLAAERRAGGSPGTGTQ</sequence>
<dbReference type="SUPFAM" id="SSF103247">
    <property type="entry name" value="TT1751-like"/>
    <property type="match status" value="1"/>
</dbReference>
<feature type="domain" description="DUF302" evidence="1">
    <location>
        <begin position="82"/>
        <end position="127"/>
    </location>
</feature>
<proteinExistence type="predicted"/>
<dbReference type="InterPro" id="IPR035923">
    <property type="entry name" value="TT1751-like_sf"/>
</dbReference>
<organism evidence="2 3">
    <name type="scientific">Oryzomonas japonica</name>
    <dbReference type="NCBI Taxonomy" id="2603858"/>
    <lineage>
        <taxon>Bacteria</taxon>
        <taxon>Pseudomonadati</taxon>
        <taxon>Thermodesulfobacteriota</taxon>
        <taxon>Desulfuromonadia</taxon>
        <taxon>Geobacterales</taxon>
        <taxon>Geobacteraceae</taxon>
        <taxon>Oryzomonas</taxon>
    </lineage>
</organism>
<keyword evidence="3" id="KW-1185">Reference proteome</keyword>
<evidence type="ECO:0000313" key="2">
    <source>
        <dbReference type="EMBL" id="KAB0665607.1"/>
    </source>
</evidence>
<dbReference type="RefSeq" id="WP_151128048.1">
    <property type="nucleotide sequence ID" value="NZ_VZQZ01000004.1"/>
</dbReference>
<reference evidence="2 3" key="1">
    <citation type="submission" date="2019-09" db="EMBL/GenBank/DDBJ databases">
        <title>Geobacter sp. Red96, a novel strain isolated from paddy soil.</title>
        <authorList>
            <person name="Xu Z."/>
            <person name="Masuda Y."/>
            <person name="Itoh H."/>
            <person name="Senoo K."/>
        </authorList>
    </citation>
    <scope>NUCLEOTIDE SEQUENCE [LARGE SCALE GENOMIC DNA]</scope>
    <source>
        <strain evidence="2 3">Red96</strain>
    </source>
</reference>